<dbReference type="Proteomes" id="UP000570592">
    <property type="component" value="Unassembled WGS sequence"/>
</dbReference>
<comment type="similarity">
    <text evidence="2">Belongs to the sulfatase family.</text>
</comment>
<feature type="region of interest" description="Disordered" evidence="7">
    <location>
        <begin position="522"/>
        <end position="544"/>
    </location>
</feature>
<keyword evidence="5" id="KW-0106">Calcium</keyword>
<evidence type="ECO:0000313" key="9">
    <source>
        <dbReference type="EMBL" id="NXU16962.1"/>
    </source>
</evidence>
<dbReference type="InterPro" id="IPR024607">
    <property type="entry name" value="Sulfatase_CS"/>
</dbReference>
<dbReference type="Gene3D" id="3.40.720.10">
    <property type="entry name" value="Alkaline Phosphatase, subunit A"/>
    <property type="match status" value="1"/>
</dbReference>
<evidence type="ECO:0000256" key="3">
    <source>
        <dbReference type="ARBA" id="ARBA00022723"/>
    </source>
</evidence>
<evidence type="ECO:0000256" key="7">
    <source>
        <dbReference type="SAM" id="MobiDB-lite"/>
    </source>
</evidence>
<name>A0A7L3IHM7_9PASS</name>
<dbReference type="InterPro" id="IPR047115">
    <property type="entry name" value="ARSB"/>
</dbReference>
<evidence type="ECO:0000256" key="4">
    <source>
        <dbReference type="ARBA" id="ARBA00022801"/>
    </source>
</evidence>
<keyword evidence="4" id="KW-0378">Hydrolase</keyword>
<comment type="caution">
    <text evidence="9">The sequence shown here is derived from an EMBL/GenBank/DDBJ whole genome shotgun (WGS) entry which is preliminary data.</text>
</comment>
<dbReference type="GO" id="GO:0046872">
    <property type="term" value="F:metal ion binding"/>
    <property type="evidence" value="ECO:0007669"/>
    <property type="project" value="UniProtKB-KW"/>
</dbReference>
<dbReference type="Gene3D" id="3.30.1120.10">
    <property type="match status" value="1"/>
</dbReference>
<feature type="non-terminal residue" evidence="9">
    <location>
        <position position="1"/>
    </location>
</feature>
<dbReference type="PANTHER" id="PTHR10342:SF68">
    <property type="entry name" value="ARYLSULFATASE I"/>
    <property type="match status" value="1"/>
</dbReference>
<evidence type="ECO:0000256" key="1">
    <source>
        <dbReference type="ARBA" id="ARBA00001913"/>
    </source>
</evidence>
<keyword evidence="6" id="KW-0325">Glycoprotein</keyword>
<dbReference type="PROSITE" id="PS00523">
    <property type="entry name" value="SULFATASE_1"/>
    <property type="match status" value="1"/>
</dbReference>
<sequence length="573" mass="65271">MAVYALTGFSLVSLLSFGYLSWDWMKPSLVADVATDPMEKSLPPTFTRPPHIIFILTDDQGYHDVGYHGSDIQTPTLDRLAAEGVKLENYYIQPICTPSRSQLITGRYQIHTGLQHSIIRPRQPNCLPLDQVTLPQKLQEAGYSTHMVGKWHLGFYKKECLPTRRGFDTFLGSLTGNVDYYTYDNCDGPGVCGYDLHEGEDVAWDQSGKYSTFLYAQRVSKILASHSPKEPIFIYVAFQAVHTPLQSPKEYIYRYRSMGNVARRKYAAMVTCMDEAVKNITWALKKYGYYDNSVIVFSTDNGGQTFSGGSNWPLRGRKGTYWEGGVRGIGFVHSPLIKRKRQTSWALVHITDWYPTLVSLARGNLSNVQGLDGYNVWPAISEGKESPRTEILHNIDPLYNHAKYGSLEDGFGIWNTAVQASIRVGEWKLLTGDPGYSDWIPPQTLTNFPGSWWNLERLSNGLKKSVWLFNITADPYERYDLSEQRPDVVRTLLMRLVHYNRTAIPVRYPAENPRAHPDFNGGAWGPWASDDDGEEWEGGREPLKSRNKKKKCKICKLRSFFRKLNTRLMSNRI</sequence>
<accession>A0A7L3IHM7</accession>
<dbReference type="GO" id="GO:0008484">
    <property type="term" value="F:sulfuric ester hydrolase activity"/>
    <property type="evidence" value="ECO:0007669"/>
    <property type="project" value="InterPro"/>
</dbReference>
<dbReference type="EMBL" id="VZTX01022723">
    <property type="protein sequence ID" value="NXU16962.1"/>
    <property type="molecule type" value="Genomic_DNA"/>
</dbReference>
<evidence type="ECO:0000256" key="6">
    <source>
        <dbReference type="ARBA" id="ARBA00023180"/>
    </source>
</evidence>
<dbReference type="CDD" id="cd16029">
    <property type="entry name" value="4-S"/>
    <property type="match status" value="1"/>
</dbReference>
<keyword evidence="3" id="KW-0479">Metal-binding</keyword>
<evidence type="ECO:0000259" key="8">
    <source>
        <dbReference type="Pfam" id="PF00884"/>
    </source>
</evidence>
<dbReference type="InterPro" id="IPR000917">
    <property type="entry name" value="Sulfatase_N"/>
</dbReference>
<reference evidence="9 10" key="1">
    <citation type="submission" date="2019-09" db="EMBL/GenBank/DDBJ databases">
        <title>Bird 10,000 Genomes (B10K) Project - Family phase.</title>
        <authorList>
            <person name="Zhang G."/>
        </authorList>
    </citation>
    <scope>NUCLEOTIDE SEQUENCE [LARGE SCALE GENOMIC DNA]</scope>
    <source>
        <strain evidence="9">B10K-DU-029-51</strain>
    </source>
</reference>
<protein>
    <submittedName>
        <fullName evidence="9">ARSI Arylsulfatase</fullName>
    </submittedName>
</protein>
<evidence type="ECO:0000256" key="5">
    <source>
        <dbReference type="ARBA" id="ARBA00022837"/>
    </source>
</evidence>
<dbReference type="AlphaFoldDB" id="A0A7L3IHM7"/>
<evidence type="ECO:0000256" key="2">
    <source>
        <dbReference type="ARBA" id="ARBA00008779"/>
    </source>
</evidence>
<dbReference type="InterPro" id="IPR017850">
    <property type="entry name" value="Alkaline_phosphatase_core_sf"/>
</dbReference>
<proteinExistence type="inferred from homology"/>
<dbReference type="SUPFAM" id="SSF53649">
    <property type="entry name" value="Alkaline phosphatase-like"/>
    <property type="match status" value="1"/>
</dbReference>
<dbReference type="Pfam" id="PF00884">
    <property type="entry name" value="Sulfatase"/>
    <property type="match status" value="1"/>
</dbReference>
<evidence type="ECO:0000313" key="10">
    <source>
        <dbReference type="Proteomes" id="UP000570592"/>
    </source>
</evidence>
<feature type="non-terminal residue" evidence="9">
    <location>
        <position position="573"/>
    </location>
</feature>
<dbReference type="PANTHER" id="PTHR10342">
    <property type="entry name" value="ARYLSULFATASE"/>
    <property type="match status" value="1"/>
</dbReference>
<comment type="cofactor">
    <cofactor evidence="1">
        <name>Ca(2+)</name>
        <dbReference type="ChEBI" id="CHEBI:29108"/>
    </cofactor>
</comment>
<dbReference type="FunFam" id="3.30.1120.10:FF:000002">
    <property type="entry name" value="Arylsulfatase family member J"/>
    <property type="match status" value="1"/>
</dbReference>
<organism evidence="9 10">
    <name type="scientific">Pardalotus punctatus</name>
    <name type="common">spotted pardalote</name>
    <dbReference type="NCBI Taxonomy" id="254575"/>
    <lineage>
        <taxon>Eukaryota</taxon>
        <taxon>Metazoa</taxon>
        <taxon>Chordata</taxon>
        <taxon>Craniata</taxon>
        <taxon>Vertebrata</taxon>
        <taxon>Euteleostomi</taxon>
        <taxon>Archelosauria</taxon>
        <taxon>Archosauria</taxon>
        <taxon>Dinosauria</taxon>
        <taxon>Saurischia</taxon>
        <taxon>Theropoda</taxon>
        <taxon>Coelurosauria</taxon>
        <taxon>Aves</taxon>
        <taxon>Neognathae</taxon>
        <taxon>Neoaves</taxon>
        <taxon>Telluraves</taxon>
        <taxon>Australaves</taxon>
        <taxon>Passeriformes</taxon>
        <taxon>Meliphagoidea</taxon>
        <taxon>Pardalotidae</taxon>
        <taxon>Pardalotus</taxon>
    </lineage>
</organism>
<dbReference type="PROSITE" id="PS00149">
    <property type="entry name" value="SULFATASE_2"/>
    <property type="match status" value="1"/>
</dbReference>
<gene>
    <name evidence="9" type="primary">Arsi</name>
    <name evidence="9" type="ORF">PARPUN_R01581</name>
</gene>
<feature type="domain" description="Sulfatase N-terminal" evidence="8">
    <location>
        <begin position="50"/>
        <end position="361"/>
    </location>
</feature>
<dbReference type="FunFam" id="3.40.720.10:FF:000007">
    <property type="entry name" value="Arylsulfatase family, member J"/>
    <property type="match status" value="1"/>
</dbReference>
<keyword evidence="10" id="KW-1185">Reference proteome</keyword>